<name>A0A6I6JT22_9BACT</name>
<dbReference type="KEGG" id="mcos:GM418_12140"/>
<evidence type="ECO:0000313" key="3">
    <source>
        <dbReference type="Proteomes" id="UP000428260"/>
    </source>
</evidence>
<gene>
    <name evidence="2" type="ORF">GM418_12140</name>
</gene>
<dbReference type="RefSeq" id="WP_158866470.1">
    <property type="nucleotide sequence ID" value="NZ_CP046401.1"/>
</dbReference>
<sequence length="179" mass="20000">MKTIASLFLVLALIFTTSCEGPVGPPGTPGEDGMDAEIGTVFETDPINFTAGNEYSVLFQFPNNFTVYDGDAVLVYILWDVIDGKDVWRLLPQTVVIENDGVVQYNFDYTLDDVQIFLEWTTSELLPAETDNQIFRIAVLPAAFMQDKSFDIGNFDSVMKSMNKNLKSIEKIDSSIQMN</sequence>
<accession>A0A6I6JT22</accession>
<keyword evidence="3" id="KW-1185">Reference proteome</keyword>
<dbReference type="EMBL" id="CP046401">
    <property type="protein sequence ID" value="QGY44379.1"/>
    <property type="molecule type" value="Genomic_DNA"/>
</dbReference>
<keyword evidence="1" id="KW-0732">Signal</keyword>
<evidence type="ECO:0000313" key="2">
    <source>
        <dbReference type="EMBL" id="QGY44379.1"/>
    </source>
</evidence>
<dbReference type="Proteomes" id="UP000428260">
    <property type="component" value="Chromosome"/>
</dbReference>
<reference evidence="2 3" key="1">
    <citation type="submission" date="2019-11" db="EMBL/GenBank/DDBJ databases">
        <authorList>
            <person name="Zheng R.K."/>
            <person name="Sun C.M."/>
        </authorList>
    </citation>
    <scope>NUCLEOTIDE SEQUENCE [LARGE SCALE GENOMIC DNA]</scope>
    <source>
        <strain evidence="2 3">WC007</strain>
    </source>
</reference>
<organism evidence="2 3">
    <name type="scientific">Maribellus comscasis</name>
    <dbReference type="NCBI Taxonomy" id="2681766"/>
    <lineage>
        <taxon>Bacteria</taxon>
        <taxon>Pseudomonadati</taxon>
        <taxon>Bacteroidota</taxon>
        <taxon>Bacteroidia</taxon>
        <taxon>Marinilabiliales</taxon>
        <taxon>Prolixibacteraceae</taxon>
        <taxon>Maribellus</taxon>
    </lineage>
</organism>
<dbReference type="PROSITE" id="PS51257">
    <property type="entry name" value="PROKAR_LIPOPROTEIN"/>
    <property type="match status" value="1"/>
</dbReference>
<protein>
    <submittedName>
        <fullName evidence="2">Collagen-like protein</fullName>
    </submittedName>
</protein>
<feature type="signal peptide" evidence="1">
    <location>
        <begin position="1"/>
        <end position="20"/>
    </location>
</feature>
<dbReference type="AlphaFoldDB" id="A0A6I6JT22"/>
<keyword evidence="2" id="KW-0176">Collagen</keyword>
<proteinExistence type="predicted"/>
<feature type="chain" id="PRO_5026268844" evidence="1">
    <location>
        <begin position="21"/>
        <end position="179"/>
    </location>
</feature>
<evidence type="ECO:0000256" key="1">
    <source>
        <dbReference type="SAM" id="SignalP"/>
    </source>
</evidence>